<feature type="transmembrane region" description="Helical" evidence="1">
    <location>
        <begin position="33"/>
        <end position="54"/>
    </location>
</feature>
<reference evidence="2 3" key="1">
    <citation type="submission" date="2013-03" db="EMBL/GenBank/DDBJ databases">
        <title>Whole genome shotgun sequencing of Clostridium sartagoforme AAU1.</title>
        <authorList>
            <person name="Joshi C.G."/>
            <person name="Duggirala S.M."/>
            <person name="Nathani N.M."/>
            <person name="Bhatt V.D."/>
            <person name="Patel A.K."/>
            <person name="Pandya P.R."/>
            <person name="KaPatel J.A."/>
        </authorList>
    </citation>
    <scope>NUCLEOTIDE SEQUENCE [LARGE SCALE GENOMIC DNA]</scope>
    <source>
        <strain evidence="2 3">AAU1</strain>
    </source>
</reference>
<accession>R9CCA5</accession>
<keyword evidence="3" id="KW-1185">Reference proteome</keyword>
<dbReference type="EMBL" id="ASRV01000082">
    <property type="protein sequence ID" value="EOR26873.1"/>
    <property type="molecule type" value="Genomic_DNA"/>
</dbReference>
<proteinExistence type="predicted"/>
<gene>
    <name evidence="2" type="ORF">A500_06721</name>
</gene>
<dbReference type="PATRIC" id="fig|1202534.3.peg.1349"/>
<evidence type="ECO:0000256" key="1">
    <source>
        <dbReference type="SAM" id="Phobius"/>
    </source>
</evidence>
<name>R9CCA5_9CLOT</name>
<dbReference type="AlphaFoldDB" id="R9CCA5"/>
<keyword evidence="1" id="KW-0472">Membrane</keyword>
<evidence type="ECO:0000313" key="2">
    <source>
        <dbReference type="EMBL" id="EOR26873.1"/>
    </source>
</evidence>
<sequence length="60" mass="6896">MAIATLASIKMSSFLNYKGYKLLSNILKEISGIQIYVTTGIIVFVLFNFFMIFIKDIKRK</sequence>
<comment type="caution">
    <text evidence="2">The sequence shown here is derived from an EMBL/GenBank/DDBJ whole genome shotgun (WGS) entry which is preliminary data.</text>
</comment>
<protein>
    <submittedName>
        <fullName evidence="2">Uncharacterized protein</fullName>
    </submittedName>
</protein>
<keyword evidence="1" id="KW-0812">Transmembrane</keyword>
<organism evidence="2 3">
    <name type="scientific">Clostridium sartagoforme AAU1</name>
    <dbReference type="NCBI Taxonomy" id="1202534"/>
    <lineage>
        <taxon>Bacteria</taxon>
        <taxon>Bacillati</taxon>
        <taxon>Bacillota</taxon>
        <taxon>Clostridia</taxon>
        <taxon>Eubacteriales</taxon>
        <taxon>Clostridiaceae</taxon>
        <taxon>Clostridium</taxon>
    </lineage>
</organism>
<dbReference type="Proteomes" id="UP000013988">
    <property type="component" value="Unassembled WGS sequence"/>
</dbReference>
<keyword evidence="1" id="KW-1133">Transmembrane helix</keyword>
<evidence type="ECO:0000313" key="3">
    <source>
        <dbReference type="Proteomes" id="UP000013988"/>
    </source>
</evidence>